<name>A0A7L3LXT9_9CHAR</name>
<dbReference type="GO" id="GO:0005739">
    <property type="term" value="C:mitochondrion"/>
    <property type="evidence" value="ECO:0007669"/>
    <property type="project" value="TreeGrafter"/>
</dbReference>
<accession>A0A7L3LXT9</accession>
<dbReference type="PANTHER" id="PTHR16295">
    <property type="entry name" value="TRAF-TYPE ZINC FINGER PROTEIN-RELATED"/>
    <property type="match status" value="1"/>
</dbReference>
<sequence>EQLEREQKAYSPLYEESDAELDYLLALTLQNENNPPSNTAAGIPTDFWDNYYAEESTPSASLTKPDNSDIFYDELTMLPCEFCEELYPAEDLVLHQTGCNPASAFASFSKRSSSPTPRQYDDLHTLGTKNWRSFSSSQPWVVEAEGDIMIPCEFCGIQLEEETLFHHQHHCDLRPASPTDGFLTPLLPPLQAKGERRPSPELARRRTRHQGV</sequence>
<gene>
    <name evidence="2" type="primary">Trafd1_1</name>
    <name evidence="2" type="ORF">TURVEL_R03631</name>
</gene>
<proteinExistence type="predicted"/>
<dbReference type="InterPro" id="IPR051986">
    <property type="entry name" value="Innate_Immune_Apopt_Reg"/>
</dbReference>
<dbReference type="EMBL" id="VZTY01031968">
    <property type="protein sequence ID" value="NXU58403.1"/>
    <property type="molecule type" value="Genomic_DNA"/>
</dbReference>
<dbReference type="OrthoDB" id="422728at2759"/>
<feature type="non-terminal residue" evidence="2">
    <location>
        <position position="212"/>
    </location>
</feature>
<protein>
    <submittedName>
        <fullName evidence="2">TRAD1 protein</fullName>
    </submittedName>
</protein>
<dbReference type="Proteomes" id="UP000582182">
    <property type="component" value="Unassembled WGS sequence"/>
</dbReference>
<evidence type="ECO:0000313" key="3">
    <source>
        <dbReference type="Proteomes" id="UP000582182"/>
    </source>
</evidence>
<organism evidence="2 3">
    <name type="scientific">Turnix velox</name>
    <name type="common">Little buttonquail</name>
    <dbReference type="NCBI Taxonomy" id="2529409"/>
    <lineage>
        <taxon>Eukaryota</taxon>
        <taxon>Metazoa</taxon>
        <taxon>Chordata</taxon>
        <taxon>Craniata</taxon>
        <taxon>Vertebrata</taxon>
        <taxon>Euteleostomi</taxon>
        <taxon>Archelosauria</taxon>
        <taxon>Archosauria</taxon>
        <taxon>Dinosauria</taxon>
        <taxon>Saurischia</taxon>
        <taxon>Theropoda</taxon>
        <taxon>Coelurosauria</taxon>
        <taxon>Aves</taxon>
        <taxon>Neognathae</taxon>
        <taxon>Neoaves</taxon>
        <taxon>Charadriiformes</taxon>
        <taxon>Turnicidae</taxon>
        <taxon>Turnix</taxon>
    </lineage>
</organism>
<dbReference type="GO" id="GO:0045824">
    <property type="term" value="P:negative regulation of innate immune response"/>
    <property type="evidence" value="ECO:0007669"/>
    <property type="project" value="TreeGrafter"/>
</dbReference>
<reference evidence="2 3" key="1">
    <citation type="submission" date="2019-09" db="EMBL/GenBank/DDBJ databases">
        <title>Bird 10,000 Genomes (B10K) Project - Family phase.</title>
        <authorList>
            <person name="Zhang G."/>
        </authorList>
    </citation>
    <scope>NUCLEOTIDE SEQUENCE [LARGE SCALE GENOMIC DNA]</scope>
    <source>
        <strain evidence="2">B10K-DU-029-46</strain>
    </source>
</reference>
<evidence type="ECO:0000313" key="2">
    <source>
        <dbReference type="EMBL" id="NXU58403.1"/>
    </source>
</evidence>
<dbReference type="PANTHER" id="PTHR16295:SF19">
    <property type="entry name" value="TRAF-TYPE ZINC FINGER DOMAIN-CONTAINING PROTEIN 1"/>
    <property type="match status" value="1"/>
</dbReference>
<feature type="compositionally biased region" description="Basic and acidic residues" evidence="1">
    <location>
        <begin position="193"/>
        <end position="204"/>
    </location>
</feature>
<feature type="region of interest" description="Disordered" evidence="1">
    <location>
        <begin position="182"/>
        <end position="212"/>
    </location>
</feature>
<evidence type="ECO:0000256" key="1">
    <source>
        <dbReference type="SAM" id="MobiDB-lite"/>
    </source>
</evidence>
<dbReference type="AlphaFoldDB" id="A0A7L3LXT9"/>
<feature type="non-terminal residue" evidence="2">
    <location>
        <position position="1"/>
    </location>
</feature>
<comment type="caution">
    <text evidence="2">The sequence shown here is derived from an EMBL/GenBank/DDBJ whole genome shotgun (WGS) entry which is preliminary data.</text>
</comment>
<keyword evidence="3" id="KW-1185">Reference proteome</keyword>